<feature type="region of interest" description="Disordered" evidence="1">
    <location>
        <begin position="1"/>
        <end position="23"/>
    </location>
</feature>
<evidence type="ECO:0000313" key="3">
    <source>
        <dbReference type="Proteomes" id="UP000298030"/>
    </source>
</evidence>
<keyword evidence="3" id="KW-1185">Reference proteome</keyword>
<accession>A0A4Y7T4J2</accession>
<sequence>MTATPTQPFLGPPTAPTTPVSSDRQNILYGYNGIMGGGDFLHRLSSSEGSLTSSPSFLRVPHQHSSAAKRNKEALLGSPIRLHDRGGRPAAQALIPLWDYPAPGQCPQVLSSPMEVEDLLAPLDTAVKDAIDSESPTPRISTIDAADFEVEPGRFDFVNPLDLEATDSQQNDSQSIAYAEGLAPEHIPPFFASDIDSVWHDSNWALDSPTHAPWSPNAIAPLDISLLEDIPTFNPRRPTHTNFDVLMRLCTQVGREYASGGITKTELKRILRTCVNCQRFMYADRRAMHRCDAPPLDVHIPGFDISQSMLTFDDHPGFSATDLCFLLFRCGVCHRIFSALIENTLLERPLAEWAIHTCPRAAQ</sequence>
<comment type="caution">
    <text evidence="2">The sequence shown here is derived from an EMBL/GenBank/DDBJ whole genome shotgun (WGS) entry which is preliminary data.</text>
</comment>
<dbReference type="AlphaFoldDB" id="A0A4Y7T4J2"/>
<dbReference type="Proteomes" id="UP000298030">
    <property type="component" value="Unassembled WGS sequence"/>
</dbReference>
<proteinExistence type="predicted"/>
<reference evidence="2 3" key="1">
    <citation type="journal article" date="2019" name="Nat. Ecol. Evol.">
        <title>Megaphylogeny resolves global patterns of mushroom evolution.</title>
        <authorList>
            <person name="Varga T."/>
            <person name="Krizsan K."/>
            <person name="Foldi C."/>
            <person name="Dima B."/>
            <person name="Sanchez-Garcia M."/>
            <person name="Sanchez-Ramirez S."/>
            <person name="Szollosi G.J."/>
            <person name="Szarkandi J.G."/>
            <person name="Papp V."/>
            <person name="Albert L."/>
            <person name="Andreopoulos W."/>
            <person name="Angelini C."/>
            <person name="Antonin V."/>
            <person name="Barry K.W."/>
            <person name="Bougher N.L."/>
            <person name="Buchanan P."/>
            <person name="Buyck B."/>
            <person name="Bense V."/>
            <person name="Catcheside P."/>
            <person name="Chovatia M."/>
            <person name="Cooper J."/>
            <person name="Damon W."/>
            <person name="Desjardin D."/>
            <person name="Finy P."/>
            <person name="Geml J."/>
            <person name="Haridas S."/>
            <person name="Hughes K."/>
            <person name="Justo A."/>
            <person name="Karasinski D."/>
            <person name="Kautmanova I."/>
            <person name="Kiss B."/>
            <person name="Kocsube S."/>
            <person name="Kotiranta H."/>
            <person name="LaButti K.M."/>
            <person name="Lechner B.E."/>
            <person name="Liimatainen K."/>
            <person name="Lipzen A."/>
            <person name="Lukacs Z."/>
            <person name="Mihaltcheva S."/>
            <person name="Morgado L.N."/>
            <person name="Niskanen T."/>
            <person name="Noordeloos M.E."/>
            <person name="Ohm R.A."/>
            <person name="Ortiz-Santana B."/>
            <person name="Ovrebo C."/>
            <person name="Racz N."/>
            <person name="Riley R."/>
            <person name="Savchenko A."/>
            <person name="Shiryaev A."/>
            <person name="Soop K."/>
            <person name="Spirin V."/>
            <person name="Szebenyi C."/>
            <person name="Tomsovsky M."/>
            <person name="Tulloss R.E."/>
            <person name="Uehling J."/>
            <person name="Grigoriev I.V."/>
            <person name="Vagvolgyi C."/>
            <person name="Papp T."/>
            <person name="Martin F.M."/>
            <person name="Miettinen O."/>
            <person name="Hibbett D.S."/>
            <person name="Nagy L.G."/>
        </authorList>
    </citation>
    <scope>NUCLEOTIDE SEQUENCE [LARGE SCALE GENOMIC DNA]</scope>
    <source>
        <strain evidence="2 3">FP101781</strain>
    </source>
</reference>
<dbReference type="EMBL" id="QPFP01000029">
    <property type="protein sequence ID" value="TEB29045.1"/>
    <property type="molecule type" value="Genomic_DNA"/>
</dbReference>
<name>A0A4Y7T4J2_COPMI</name>
<protein>
    <submittedName>
        <fullName evidence="2">Uncharacterized protein</fullName>
    </submittedName>
</protein>
<evidence type="ECO:0000313" key="2">
    <source>
        <dbReference type="EMBL" id="TEB29045.1"/>
    </source>
</evidence>
<evidence type="ECO:0000256" key="1">
    <source>
        <dbReference type="SAM" id="MobiDB-lite"/>
    </source>
</evidence>
<gene>
    <name evidence="2" type="ORF">FA13DRAFT_1711399</name>
</gene>
<organism evidence="2 3">
    <name type="scientific">Coprinellus micaceus</name>
    <name type="common">Glistening ink-cap mushroom</name>
    <name type="synonym">Coprinus micaceus</name>
    <dbReference type="NCBI Taxonomy" id="71717"/>
    <lineage>
        <taxon>Eukaryota</taxon>
        <taxon>Fungi</taxon>
        <taxon>Dikarya</taxon>
        <taxon>Basidiomycota</taxon>
        <taxon>Agaricomycotina</taxon>
        <taxon>Agaricomycetes</taxon>
        <taxon>Agaricomycetidae</taxon>
        <taxon>Agaricales</taxon>
        <taxon>Agaricineae</taxon>
        <taxon>Psathyrellaceae</taxon>
        <taxon>Coprinellus</taxon>
    </lineage>
</organism>